<keyword evidence="2 6" id="KW-0812">Transmembrane</keyword>
<feature type="transmembrane region" description="Helical" evidence="6">
    <location>
        <begin position="721"/>
        <end position="745"/>
    </location>
</feature>
<feature type="domain" description="Cytochrome c assembly protein" evidence="8">
    <location>
        <begin position="544"/>
        <end position="744"/>
    </location>
</feature>
<feature type="transmembrane region" description="Helical" evidence="6">
    <location>
        <begin position="544"/>
        <end position="564"/>
    </location>
</feature>
<evidence type="ECO:0000256" key="5">
    <source>
        <dbReference type="ARBA" id="ARBA00023136"/>
    </source>
</evidence>
<feature type="domain" description="ResB-like" evidence="9">
    <location>
        <begin position="60"/>
        <end position="182"/>
    </location>
</feature>
<evidence type="ECO:0000259" key="8">
    <source>
        <dbReference type="Pfam" id="PF01578"/>
    </source>
</evidence>
<protein>
    <submittedName>
        <fullName evidence="10">Cytochrome c biogenesis protein CcsA</fullName>
    </submittedName>
</protein>
<feature type="transmembrane region" description="Helical" evidence="6">
    <location>
        <begin position="657"/>
        <end position="681"/>
    </location>
</feature>
<dbReference type="AlphaFoldDB" id="A0A939B492"/>
<dbReference type="RefSeq" id="WP_205108728.1">
    <property type="nucleotide sequence ID" value="NZ_JACJJL010000007.1"/>
</dbReference>
<dbReference type="PANTHER" id="PTHR30071">
    <property type="entry name" value="HEME EXPORTER PROTEIN C"/>
    <property type="match status" value="1"/>
</dbReference>
<dbReference type="Proteomes" id="UP000764045">
    <property type="component" value="Unassembled WGS sequence"/>
</dbReference>
<gene>
    <name evidence="10" type="primary">ccsA</name>
    <name evidence="10" type="ORF">H6B30_05570</name>
</gene>
<comment type="caution">
    <text evidence="10">The sequence shown here is derived from an EMBL/GenBank/DDBJ whole genome shotgun (WGS) entry which is preliminary data.</text>
</comment>
<dbReference type="Pfam" id="PF01578">
    <property type="entry name" value="Cytochrom_C_asm"/>
    <property type="match status" value="1"/>
</dbReference>
<accession>A0A939B492</accession>
<dbReference type="InterPro" id="IPR045062">
    <property type="entry name" value="Cyt_c_biogenesis_CcsA/CcmC"/>
</dbReference>
<feature type="signal peptide" evidence="7">
    <location>
        <begin position="1"/>
        <end position="20"/>
    </location>
</feature>
<dbReference type="GO" id="GO:0020037">
    <property type="term" value="F:heme binding"/>
    <property type="evidence" value="ECO:0007669"/>
    <property type="project" value="InterPro"/>
</dbReference>
<evidence type="ECO:0000313" key="11">
    <source>
        <dbReference type="Proteomes" id="UP000764045"/>
    </source>
</evidence>
<evidence type="ECO:0000256" key="1">
    <source>
        <dbReference type="ARBA" id="ARBA00004141"/>
    </source>
</evidence>
<dbReference type="Pfam" id="PF05140">
    <property type="entry name" value="ResB"/>
    <property type="match status" value="1"/>
</dbReference>
<comment type="subcellular location">
    <subcellularLocation>
        <location evidence="1">Membrane</location>
        <topology evidence="1">Multi-pass membrane protein</topology>
    </subcellularLocation>
</comment>
<evidence type="ECO:0000313" key="10">
    <source>
        <dbReference type="EMBL" id="MBM6661226.1"/>
    </source>
</evidence>
<keyword evidence="7" id="KW-0732">Signal</keyword>
<evidence type="ECO:0000256" key="3">
    <source>
        <dbReference type="ARBA" id="ARBA00022748"/>
    </source>
</evidence>
<dbReference type="InterPro" id="IPR007816">
    <property type="entry name" value="ResB-like_domain"/>
</dbReference>
<keyword evidence="5 6" id="KW-0472">Membrane</keyword>
<evidence type="ECO:0000259" key="9">
    <source>
        <dbReference type="Pfam" id="PF05140"/>
    </source>
</evidence>
<dbReference type="GO" id="GO:0017004">
    <property type="term" value="P:cytochrome complex assembly"/>
    <property type="evidence" value="ECO:0007669"/>
    <property type="project" value="UniProtKB-KW"/>
</dbReference>
<reference evidence="10 11" key="1">
    <citation type="journal article" date="2021" name="Sci. Rep.">
        <title>The distribution of antibiotic resistance genes in chicken gut microbiota commensals.</title>
        <authorList>
            <person name="Juricova H."/>
            <person name="Matiasovicova J."/>
            <person name="Kubasova T."/>
            <person name="Cejkova D."/>
            <person name="Rychlik I."/>
        </authorList>
    </citation>
    <scope>NUCLEOTIDE SEQUENCE [LARGE SCALE GENOMIC DNA]</scope>
    <source>
        <strain evidence="10 11">An819</strain>
    </source>
</reference>
<keyword evidence="4 6" id="KW-1133">Transmembrane helix</keyword>
<evidence type="ECO:0000256" key="6">
    <source>
        <dbReference type="SAM" id="Phobius"/>
    </source>
</evidence>
<dbReference type="EMBL" id="JACJJL010000007">
    <property type="protein sequence ID" value="MBM6661226.1"/>
    <property type="molecule type" value="Genomic_DNA"/>
</dbReference>
<dbReference type="PANTHER" id="PTHR30071:SF1">
    <property type="entry name" value="CYTOCHROME B_B6 PROTEIN-RELATED"/>
    <property type="match status" value="1"/>
</dbReference>
<evidence type="ECO:0000256" key="4">
    <source>
        <dbReference type="ARBA" id="ARBA00022989"/>
    </source>
</evidence>
<feature type="transmembrane region" description="Helical" evidence="6">
    <location>
        <begin position="65"/>
        <end position="86"/>
    </location>
</feature>
<feature type="transmembrane region" description="Helical" evidence="6">
    <location>
        <begin position="516"/>
        <end position="538"/>
    </location>
</feature>
<evidence type="ECO:0000256" key="2">
    <source>
        <dbReference type="ARBA" id="ARBA00022692"/>
    </source>
</evidence>
<dbReference type="InterPro" id="IPR002541">
    <property type="entry name" value="Cyt_c_assembly"/>
</dbReference>
<keyword evidence="3" id="KW-0201">Cytochrome c-type biogenesis</keyword>
<dbReference type="GO" id="GO:0005886">
    <property type="term" value="C:plasma membrane"/>
    <property type="evidence" value="ECO:0007669"/>
    <property type="project" value="TreeGrafter"/>
</dbReference>
<feature type="transmembrane region" description="Helical" evidence="6">
    <location>
        <begin position="571"/>
        <end position="590"/>
    </location>
</feature>
<feature type="transmembrane region" description="Helical" evidence="6">
    <location>
        <begin position="36"/>
        <end position="58"/>
    </location>
</feature>
<organism evidence="10 11">
    <name type="scientific">Marseilla massiliensis</name>
    <dbReference type="NCBI Taxonomy" id="1841864"/>
    <lineage>
        <taxon>Bacteria</taxon>
        <taxon>Pseudomonadati</taxon>
        <taxon>Bacteroidota</taxon>
        <taxon>Bacteroidia</taxon>
        <taxon>Bacteroidales</taxon>
        <taxon>Prevotellaceae</taxon>
        <taxon>Marseilla</taxon>
    </lineage>
</organism>
<feature type="transmembrane region" description="Helical" evidence="6">
    <location>
        <begin position="610"/>
        <end position="636"/>
    </location>
</feature>
<sequence length="753" mass="83113">MTRKALFAFYILTIAAMAAATVIEKSEGTDFVSTHIYGAWWFTLLWAMLAATGIAWIARRRLRRWSLLTLHASLAIILAGALLTHLTARRGMIHLRIGQPTATYYEDNGTDTPATRSLPFEIRLDRFDIEYYKGTKAPSDYVSALTIIDGTAQTKGRVSMNNIMTYSSVRLYQSSYDEDMRGSILAVNSDPWGIAVTYTGYALLFISLVWMLIDPGATYRKLLRSPLLRRGIMGAAALLAMAPQAARAATTLPEADADRLGRLNILYNDRICQLQTLAIDFTKKLHGSRSYRGLTAEQVLSGWIFWGDEWSDEPFIKLKDGELKETLQLPDYVSVNTFFNSDMGGYILGPYIHEYYRGNRDAFHKQAADIDNKIQLIMELRRGLTLKVFPHTAGGHTTWYAPTDNLPDTIGNDRRLYMANVFSLLYGEILKGNTPAARTIIDKMAAYQTQNAGHSLPGSVQTWAERTYNAIPFATILFMVCLAMGLVTLAAAIIRLSAPRPDTMADGRACKAVRRISLATMGAAFAALTFCGALRWIVSGNIPMSNGYETMLLVAWLVMLLSMAASRRFPIALTFGFLMAGFFLLVSHIGQMDPAITNIMPVLNSPLLSIHVSVIMLAFALLSLTFICGVTALAIAAAHRLRGSAGSTEAPLASLQLLSRLLLYPALAALGIGTFVGAVWANVSWGQYWGWDPKETWALITLMVYAVAAHTDTLPALRRPLCFHAFMAAAFLTILMTYFGVNYFLGSGMHTYA</sequence>
<keyword evidence="11" id="KW-1185">Reference proteome</keyword>
<feature type="chain" id="PRO_5037574743" evidence="7">
    <location>
        <begin position="21"/>
        <end position="753"/>
    </location>
</feature>
<name>A0A939B492_9BACT</name>
<feature type="transmembrane region" description="Helical" evidence="6">
    <location>
        <begin position="470"/>
        <end position="496"/>
    </location>
</feature>
<evidence type="ECO:0000256" key="7">
    <source>
        <dbReference type="SAM" id="SignalP"/>
    </source>
</evidence>
<proteinExistence type="predicted"/>